<keyword evidence="2 3" id="KW-0040">ANK repeat</keyword>
<dbReference type="EMBL" id="JAPDFW010000103">
    <property type="protein sequence ID" value="KAJ5069518.1"/>
    <property type="molecule type" value="Genomic_DNA"/>
</dbReference>
<keyword evidence="5" id="KW-1185">Reference proteome</keyword>
<reference evidence="4" key="1">
    <citation type="submission" date="2022-10" db="EMBL/GenBank/DDBJ databases">
        <title>Novel sulphate-reducing endosymbionts in the free-living metamonad Anaeramoeba.</title>
        <authorList>
            <person name="Jerlstrom-Hultqvist J."/>
            <person name="Cepicka I."/>
            <person name="Gallot-Lavallee L."/>
            <person name="Salas-Leiva D."/>
            <person name="Curtis B.A."/>
            <person name="Zahonova K."/>
            <person name="Pipaliya S."/>
            <person name="Dacks J."/>
            <person name="Roger A.J."/>
        </authorList>
    </citation>
    <scope>NUCLEOTIDE SEQUENCE</scope>
    <source>
        <strain evidence="4">BMAN</strain>
    </source>
</reference>
<dbReference type="Gene3D" id="1.25.40.20">
    <property type="entry name" value="Ankyrin repeat-containing domain"/>
    <property type="match status" value="1"/>
</dbReference>
<dbReference type="AlphaFoldDB" id="A0A9Q0LDH0"/>
<dbReference type="InterPro" id="IPR002110">
    <property type="entry name" value="Ankyrin_rpt"/>
</dbReference>
<organism evidence="4 5">
    <name type="scientific">Anaeramoeba ignava</name>
    <name type="common">Anaerobic marine amoeba</name>
    <dbReference type="NCBI Taxonomy" id="1746090"/>
    <lineage>
        <taxon>Eukaryota</taxon>
        <taxon>Metamonada</taxon>
        <taxon>Anaeramoebidae</taxon>
        <taxon>Anaeramoeba</taxon>
    </lineage>
</organism>
<proteinExistence type="predicted"/>
<accession>A0A9Q0LDH0</accession>
<sequence length="163" mass="19080">MENQENNQNIIIDSTIEIQQPQINEAKTLEEKLKILEELFEKSDTKNNEGGTLLHHFATIKPIDMDLFNHFIKEGVDWNQQNWSPVHYLCRNQSITFDVIKLLVDNGANFKLDGWTPLHDLCENTSITKDMVQLLFDKGADFHIQYVNFLNQQKKNIKIHKTK</sequence>
<dbReference type="PROSITE" id="PS50297">
    <property type="entry name" value="ANK_REP_REGION"/>
    <property type="match status" value="1"/>
</dbReference>
<dbReference type="PROSITE" id="PS50088">
    <property type="entry name" value="ANK_REPEAT"/>
    <property type="match status" value="1"/>
</dbReference>
<evidence type="ECO:0000256" key="3">
    <source>
        <dbReference type="PROSITE-ProRule" id="PRU00023"/>
    </source>
</evidence>
<keyword evidence="1" id="KW-0677">Repeat</keyword>
<dbReference type="PANTHER" id="PTHR24126">
    <property type="entry name" value="ANKYRIN REPEAT, PH AND SEC7 DOMAIN CONTAINING PROTEIN SECG-RELATED"/>
    <property type="match status" value="1"/>
</dbReference>
<feature type="repeat" description="ANK" evidence="3">
    <location>
        <begin position="113"/>
        <end position="147"/>
    </location>
</feature>
<dbReference type="PANTHER" id="PTHR24126:SF14">
    <property type="entry name" value="ANK_REP_REGION DOMAIN-CONTAINING PROTEIN"/>
    <property type="match status" value="1"/>
</dbReference>
<protein>
    <submittedName>
        <fullName evidence="4">Ankyrin repeat-containing protein</fullName>
    </submittedName>
</protein>
<dbReference type="SMART" id="SM00248">
    <property type="entry name" value="ANK"/>
    <property type="match status" value="3"/>
</dbReference>
<evidence type="ECO:0000313" key="5">
    <source>
        <dbReference type="Proteomes" id="UP001149090"/>
    </source>
</evidence>
<gene>
    <name evidence="4" type="ORF">M0811_02088</name>
</gene>
<name>A0A9Q0LDH0_ANAIG</name>
<comment type="caution">
    <text evidence="4">The sequence shown here is derived from an EMBL/GenBank/DDBJ whole genome shotgun (WGS) entry which is preliminary data.</text>
</comment>
<dbReference type="Pfam" id="PF12796">
    <property type="entry name" value="Ank_2"/>
    <property type="match status" value="1"/>
</dbReference>
<evidence type="ECO:0000313" key="4">
    <source>
        <dbReference type="EMBL" id="KAJ5069518.1"/>
    </source>
</evidence>
<dbReference type="Proteomes" id="UP001149090">
    <property type="component" value="Unassembled WGS sequence"/>
</dbReference>
<evidence type="ECO:0000256" key="2">
    <source>
        <dbReference type="ARBA" id="ARBA00023043"/>
    </source>
</evidence>
<dbReference type="OrthoDB" id="194358at2759"/>
<dbReference type="SUPFAM" id="SSF48403">
    <property type="entry name" value="Ankyrin repeat"/>
    <property type="match status" value="1"/>
</dbReference>
<evidence type="ECO:0000256" key="1">
    <source>
        <dbReference type="ARBA" id="ARBA00022737"/>
    </source>
</evidence>
<dbReference type="InterPro" id="IPR036770">
    <property type="entry name" value="Ankyrin_rpt-contain_sf"/>
</dbReference>